<dbReference type="Proteomes" id="UP000184339">
    <property type="component" value="Unassembled WGS sequence"/>
</dbReference>
<accession>A0A1M7MRF5</accession>
<reference evidence="3" key="1">
    <citation type="submission" date="2016-11" db="EMBL/GenBank/DDBJ databases">
        <authorList>
            <person name="Varghese N."/>
            <person name="Submissions S."/>
        </authorList>
    </citation>
    <scope>NUCLEOTIDE SEQUENCE [LARGE SCALE GENOMIC DNA]</scope>
    <source>
        <strain evidence="3">Sac-22</strain>
    </source>
</reference>
<evidence type="ECO:0008006" key="4">
    <source>
        <dbReference type="Google" id="ProtNLM"/>
    </source>
</evidence>
<organism evidence="2 3">
    <name type="scientific">Duganella sacchari</name>
    <dbReference type="NCBI Taxonomy" id="551987"/>
    <lineage>
        <taxon>Bacteria</taxon>
        <taxon>Pseudomonadati</taxon>
        <taxon>Pseudomonadota</taxon>
        <taxon>Betaproteobacteria</taxon>
        <taxon>Burkholderiales</taxon>
        <taxon>Oxalobacteraceae</taxon>
        <taxon>Telluria group</taxon>
        <taxon>Duganella</taxon>
    </lineage>
</organism>
<dbReference type="InterPro" id="IPR021359">
    <property type="entry name" value="DUF2812"/>
</dbReference>
<protein>
    <recommendedName>
        <fullName evidence="4">DUF2812 domain-containing protein</fullName>
    </recommendedName>
</protein>
<dbReference type="AlphaFoldDB" id="A0A1M7MRF5"/>
<proteinExistence type="predicted"/>
<keyword evidence="1" id="KW-1133">Transmembrane helix</keyword>
<evidence type="ECO:0000313" key="2">
    <source>
        <dbReference type="EMBL" id="SHM93607.1"/>
    </source>
</evidence>
<sequence length="169" mass="19545">MRKFKLWFAWQDDEHGAWLQQMAAQGWHLRSVNWLDIYTFERGAPAQVAYRWDPWPDNFEPAYRRLLEDAGWEYVAVHGGWHCWRKPVVAGQVAEIFTDPADKLRRYRRLLVPCVAVTVAQLLLLFQSIDWSRAPFALSLVNWLSLGFGAIAAYSAIRLGQRIAALKSA</sequence>
<keyword evidence="3" id="KW-1185">Reference proteome</keyword>
<feature type="transmembrane region" description="Helical" evidence="1">
    <location>
        <begin position="135"/>
        <end position="157"/>
    </location>
</feature>
<feature type="transmembrane region" description="Helical" evidence="1">
    <location>
        <begin position="110"/>
        <end position="129"/>
    </location>
</feature>
<keyword evidence="1" id="KW-0472">Membrane</keyword>
<dbReference type="STRING" id="551987.SAMN05192549_103285"/>
<name>A0A1M7MRF5_9BURK</name>
<evidence type="ECO:0000313" key="3">
    <source>
        <dbReference type="Proteomes" id="UP000184339"/>
    </source>
</evidence>
<dbReference type="EMBL" id="FRCX01000003">
    <property type="protein sequence ID" value="SHM93607.1"/>
    <property type="molecule type" value="Genomic_DNA"/>
</dbReference>
<evidence type="ECO:0000256" key="1">
    <source>
        <dbReference type="SAM" id="Phobius"/>
    </source>
</evidence>
<gene>
    <name evidence="2" type="ORF">SAMN05192549_103285</name>
</gene>
<dbReference type="OrthoDB" id="8757095at2"/>
<dbReference type="RefSeq" id="WP_072783242.1">
    <property type="nucleotide sequence ID" value="NZ_FRCX01000003.1"/>
</dbReference>
<keyword evidence="1" id="KW-0812">Transmembrane</keyword>
<dbReference type="Pfam" id="PF11193">
    <property type="entry name" value="DUF2812"/>
    <property type="match status" value="1"/>
</dbReference>